<evidence type="ECO:0000313" key="11">
    <source>
        <dbReference type="Proteomes" id="UP000027154"/>
    </source>
</evidence>
<dbReference type="CDD" id="cd06225">
    <property type="entry name" value="HAMP"/>
    <property type="match status" value="1"/>
</dbReference>
<reference evidence="10 11" key="1">
    <citation type="submission" date="2014-04" db="EMBL/GenBank/DDBJ databases">
        <title>Pseudoalteromonas galatheae sp. nov., isolated from a deep-sea polychaete near Canal Concepcion, Chile.</title>
        <authorList>
            <person name="Machado H.R."/>
            <person name="Gram L."/>
            <person name="Vynne N.G."/>
        </authorList>
    </citation>
    <scope>NUCLEOTIDE SEQUENCE [LARGE SCALE GENOMIC DNA]</scope>
    <source>
        <strain evidence="10 11">KMM216</strain>
    </source>
</reference>
<evidence type="ECO:0000256" key="2">
    <source>
        <dbReference type="ARBA" id="ARBA00023224"/>
    </source>
</evidence>
<proteinExistence type="inferred from homology"/>
<dbReference type="GO" id="GO:0016020">
    <property type="term" value="C:membrane"/>
    <property type="evidence" value="ECO:0007669"/>
    <property type="project" value="UniProtKB-SubCell"/>
</dbReference>
<dbReference type="InterPro" id="IPR003660">
    <property type="entry name" value="HAMP_dom"/>
</dbReference>
<evidence type="ECO:0000313" key="10">
    <source>
        <dbReference type="EMBL" id="KDC52965.1"/>
    </source>
</evidence>
<evidence type="ECO:0000256" key="6">
    <source>
        <dbReference type="SAM" id="Phobius"/>
    </source>
</evidence>
<evidence type="ECO:0000256" key="1">
    <source>
        <dbReference type="ARBA" id="ARBA00004370"/>
    </source>
</evidence>
<dbReference type="PANTHER" id="PTHR32089:SF112">
    <property type="entry name" value="LYSOZYME-LIKE PROTEIN-RELATED"/>
    <property type="match status" value="1"/>
</dbReference>
<sequence length="541" mass="58717">MAAGFSFQNLSITKKIHAITCIAVLAFLAIVLINYFAMNDNRISLNEMESSTYKVVKLTSENVSTLEKLDELYTQAVTFGEQDLVVKASDTYKLLETNINLIEQINESYINSETKKQLANYEEISSIIANGMVSGTADFSKIQQQAQLKTSLYNEVLSNFKSAQQKADNRFFELVTSTKDRSDYALTLMLVVSVVSLILLLFMAVWIARGIGSSASDAANNLSLLASGKGSLSTQLKVSSEDEIGQVSINFNAFITLLRETVLEVIAVCEPLMENSTRLVQGMEQAERATTKQTTDAEIVKQSMEEMKQSVGDISQSAASASHAAETAEKEVEQSRTQVQMSVTASRTLSNEINQAATTINKLADDTKNVSQILNVITSIADQTNLLALNAAIEAARAGEHGRGFAVVADEVRELASRTAHSTNEIRELLGALTTAANESVTAMTSARDMATDNATAAEKTGISIEKIAEQMLEINGMNSQIAAATEEQTSVAAMVVENVSNMHVSFEDTMDSLLAARDVAKNLHYLSDNLLDATAKFRIE</sequence>
<evidence type="ECO:0000313" key="12">
    <source>
        <dbReference type="Proteomes" id="UP000322915"/>
    </source>
</evidence>
<dbReference type="RefSeq" id="WP_033023762.1">
    <property type="nucleotide sequence ID" value="NZ_JBBMQV010000010.1"/>
</dbReference>
<evidence type="ECO:0000259" key="7">
    <source>
        <dbReference type="PROSITE" id="PS50111"/>
    </source>
</evidence>
<keyword evidence="2 4" id="KW-0807">Transducer</keyword>
<dbReference type="Pfam" id="PF00015">
    <property type="entry name" value="MCPsignal"/>
    <property type="match status" value="1"/>
</dbReference>
<dbReference type="PANTHER" id="PTHR32089">
    <property type="entry name" value="METHYL-ACCEPTING CHEMOTAXIS PROTEIN MCPB"/>
    <property type="match status" value="1"/>
</dbReference>
<dbReference type="GO" id="GO:0007165">
    <property type="term" value="P:signal transduction"/>
    <property type="evidence" value="ECO:0007669"/>
    <property type="project" value="UniProtKB-KW"/>
</dbReference>
<dbReference type="Gene3D" id="1.10.287.950">
    <property type="entry name" value="Methyl-accepting chemotaxis protein"/>
    <property type="match status" value="1"/>
</dbReference>
<organism evidence="10 11">
    <name type="scientific">Pseudoalteromonas fuliginea</name>
    <dbReference type="NCBI Taxonomy" id="1872678"/>
    <lineage>
        <taxon>Bacteria</taxon>
        <taxon>Pseudomonadati</taxon>
        <taxon>Pseudomonadota</taxon>
        <taxon>Gammaproteobacteria</taxon>
        <taxon>Alteromonadales</taxon>
        <taxon>Pseudoalteromonadaceae</taxon>
        <taxon>Pseudoalteromonas</taxon>
    </lineage>
</organism>
<protein>
    <submittedName>
        <fullName evidence="9 10">Chemotaxis protein</fullName>
    </submittedName>
</protein>
<dbReference type="PROSITE" id="PS50111">
    <property type="entry name" value="CHEMOTAXIS_TRANSDUC_2"/>
    <property type="match status" value="1"/>
</dbReference>
<keyword evidence="6" id="KW-1133">Transmembrane helix</keyword>
<dbReference type="SMART" id="SM00283">
    <property type="entry name" value="MA"/>
    <property type="match status" value="1"/>
</dbReference>
<evidence type="ECO:0000313" key="9">
    <source>
        <dbReference type="EMBL" id="KAA1154106.1"/>
    </source>
</evidence>
<feature type="transmembrane region" description="Helical" evidence="6">
    <location>
        <begin position="16"/>
        <end position="38"/>
    </location>
</feature>
<evidence type="ECO:0000256" key="3">
    <source>
        <dbReference type="ARBA" id="ARBA00029447"/>
    </source>
</evidence>
<gene>
    <name evidence="10" type="ORF">DC53_03300</name>
    <name evidence="9" type="ORF">EU509_13355</name>
</gene>
<reference evidence="9 12" key="2">
    <citation type="submission" date="2019-01" db="EMBL/GenBank/DDBJ databases">
        <title>Genome sequences of marine Pseudoalteromonas species.</title>
        <authorList>
            <person name="Boraston A.B."/>
            <person name="Hehemann J.-H."/>
            <person name="Vickers C.J."/>
            <person name="Salama-Alber O."/>
            <person name="Abe K."/>
            <person name="Hettle A.J."/>
        </authorList>
    </citation>
    <scope>NUCLEOTIDE SEQUENCE [LARGE SCALE GENOMIC DNA]</scope>
    <source>
        <strain evidence="9 12">PS47</strain>
    </source>
</reference>
<feature type="domain" description="Methyl-accepting transducer" evidence="7">
    <location>
        <begin position="268"/>
        <end position="504"/>
    </location>
</feature>
<keyword evidence="6" id="KW-0472">Membrane</keyword>
<comment type="subcellular location">
    <subcellularLocation>
        <location evidence="1">Membrane</location>
    </subcellularLocation>
</comment>
<comment type="similarity">
    <text evidence="3">Belongs to the methyl-accepting chemotaxis (MCP) protein family.</text>
</comment>
<dbReference type="CDD" id="cd11386">
    <property type="entry name" value="MCP_signal"/>
    <property type="match status" value="1"/>
</dbReference>
<dbReference type="Pfam" id="PF00672">
    <property type="entry name" value="HAMP"/>
    <property type="match status" value="1"/>
</dbReference>
<dbReference type="PRINTS" id="PR00260">
    <property type="entry name" value="CHEMTRNSDUCR"/>
</dbReference>
<dbReference type="Proteomes" id="UP000027154">
    <property type="component" value="Unassembled WGS sequence"/>
</dbReference>
<evidence type="ECO:0000256" key="5">
    <source>
        <dbReference type="SAM" id="MobiDB-lite"/>
    </source>
</evidence>
<feature type="domain" description="HAMP" evidence="8">
    <location>
        <begin position="216"/>
        <end position="263"/>
    </location>
</feature>
<dbReference type="InterPro" id="IPR004089">
    <property type="entry name" value="MCPsignal_dom"/>
</dbReference>
<accession>A0ABD3YCS9</accession>
<dbReference type="PROSITE" id="PS50885">
    <property type="entry name" value="HAMP"/>
    <property type="match status" value="1"/>
</dbReference>
<evidence type="ECO:0000256" key="4">
    <source>
        <dbReference type="PROSITE-ProRule" id="PRU00284"/>
    </source>
</evidence>
<dbReference type="FunFam" id="1.10.287.950:FF:000001">
    <property type="entry name" value="Methyl-accepting chemotaxis sensory transducer"/>
    <property type="match status" value="1"/>
</dbReference>
<dbReference type="Proteomes" id="UP000322915">
    <property type="component" value="Unassembled WGS sequence"/>
</dbReference>
<name>A0ABD3YCS9_9GAMM</name>
<feature type="transmembrane region" description="Helical" evidence="6">
    <location>
        <begin position="184"/>
        <end position="208"/>
    </location>
</feature>
<dbReference type="EMBL" id="JJNZ01000008">
    <property type="protein sequence ID" value="KDC52965.1"/>
    <property type="molecule type" value="Genomic_DNA"/>
</dbReference>
<dbReference type="EMBL" id="SEUJ01000073">
    <property type="protein sequence ID" value="KAA1154106.1"/>
    <property type="molecule type" value="Genomic_DNA"/>
</dbReference>
<keyword evidence="6" id="KW-0812">Transmembrane</keyword>
<dbReference type="GO" id="GO:0006935">
    <property type="term" value="P:chemotaxis"/>
    <property type="evidence" value="ECO:0007669"/>
    <property type="project" value="UniProtKB-ARBA"/>
</dbReference>
<feature type="compositionally biased region" description="Low complexity" evidence="5">
    <location>
        <begin position="315"/>
        <end position="325"/>
    </location>
</feature>
<evidence type="ECO:0000259" key="8">
    <source>
        <dbReference type="PROSITE" id="PS50885"/>
    </source>
</evidence>
<feature type="region of interest" description="Disordered" evidence="5">
    <location>
        <begin position="312"/>
        <end position="335"/>
    </location>
</feature>
<dbReference type="SUPFAM" id="SSF58104">
    <property type="entry name" value="Methyl-accepting chemotaxis protein (MCP) signaling domain"/>
    <property type="match status" value="1"/>
</dbReference>
<comment type="caution">
    <text evidence="10">The sequence shown here is derived from an EMBL/GenBank/DDBJ whole genome shotgun (WGS) entry which is preliminary data.</text>
</comment>
<dbReference type="InterPro" id="IPR004090">
    <property type="entry name" value="Chemotax_Me-accpt_rcpt"/>
</dbReference>
<dbReference type="AlphaFoldDB" id="A0ABD3YCS9"/>
<keyword evidence="12" id="KW-1185">Reference proteome</keyword>